<dbReference type="EMBL" id="AMQM01000386">
    <property type="status" value="NOT_ANNOTATED_CDS"/>
    <property type="molecule type" value="Genomic_DNA"/>
</dbReference>
<reference evidence="1 3" key="2">
    <citation type="journal article" date="2013" name="Nature">
        <title>Insights into bilaterian evolution from three spiralian genomes.</title>
        <authorList>
            <person name="Simakov O."/>
            <person name="Marletaz F."/>
            <person name="Cho S.J."/>
            <person name="Edsinger-Gonzales E."/>
            <person name="Havlak P."/>
            <person name="Hellsten U."/>
            <person name="Kuo D.H."/>
            <person name="Larsson T."/>
            <person name="Lv J."/>
            <person name="Arendt D."/>
            <person name="Savage R."/>
            <person name="Osoegawa K."/>
            <person name="de Jong P."/>
            <person name="Grimwood J."/>
            <person name="Chapman J.A."/>
            <person name="Shapiro H."/>
            <person name="Aerts A."/>
            <person name="Otillar R.P."/>
            <person name="Terry A.Y."/>
            <person name="Boore J.L."/>
            <person name="Grigoriev I.V."/>
            <person name="Lindberg D.R."/>
            <person name="Seaver E.C."/>
            <person name="Weisblat D.A."/>
            <person name="Putnam N.H."/>
            <person name="Rokhsar D.S."/>
        </authorList>
    </citation>
    <scope>NUCLEOTIDE SEQUENCE</scope>
</reference>
<name>T1EPG5_HELRO</name>
<sequence>MTKETKWKYRKIEKRLGCGVWINKQLKQMNNEISNSKKLVRERFSGSQIRSTKKKLVDMGYCWSGTLIPCTQGIRYVVLPIHLRVHDKFVLTLVELKKKYVYCTCVCILT</sequence>
<dbReference type="EnsemblMetazoa" id="HelroT159833">
    <property type="protein sequence ID" value="HelroP159833"/>
    <property type="gene ID" value="HelroG159833"/>
</dbReference>
<evidence type="ECO:0000313" key="3">
    <source>
        <dbReference type="Proteomes" id="UP000015101"/>
    </source>
</evidence>
<reference evidence="3" key="1">
    <citation type="submission" date="2012-12" db="EMBL/GenBank/DDBJ databases">
        <authorList>
            <person name="Hellsten U."/>
            <person name="Grimwood J."/>
            <person name="Chapman J.A."/>
            <person name="Shapiro H."/>
            <person name="Aerts A."/>
            <person name="Otillar R.P."/>
            <person name="Terry A.Y."/>
            <person name="Boore J.L."/>
            <person name="Simakov O."/>
            <person name="Marletaz F."/>
            <person name="Cho S.-J."/>
            <person name="Edsinger-Gonzales E."/>
            <person name="Havlak P."/>
            <person name="Kuo D.-H."/>
            <person name="Larsson T."/>
            <person name="Lv J."/>
            <person name="Arendt D."/>
            <person name="Savage R."/>
            <person name="Osoegawa K."/>
            <person name="de Jong P."/>
            <person name="Lindberg D.R."/>
            <person name="Seaver E.C."/>
            <person name="Weisblat D.A."/>
            <person name="Putnam N.H."/>
            <person name="Grigoriev I.V."/>
            <person name="Rokhsar D.S."/>
        </authorList>
    </citation>
    <scope>NUCLEOTIDE SEQUENCE</scope>
</reference>
<evidence type="ECO:0000313" key="1">
    <source>
        <dbReference type="EMBL" id="ESO13200.1"/>
    </source>
</evidence>
<dbReference type="AlphaFoldDB" id="T1EPG5"/>
<evidence type="ECO:0000313" key="2">
    <source>
        <dbReference type="EnsemblMetazoa" id="HelroP159833"/>
    </source>
</evidence>
<dbReference type="HOGENOM" id="CLU_2173671_0_0_1"/>
<reference evidence="2" key="3">
    <citation type="submission" date="2015-06" db="UniProtKB">
        <authorList>
            <consortium name="EnsemblMetazoa"/>
        </authorList>
    </citation>
    <scope>IDENTIFICATION</scope>
</reference>
<dbReference type="RefSeq" id="XP_009009920.1">
    <property type="nucleotide sequence ID" value="XM_009011672.1"/>
</dbReference>
<dbReference type="InParanoid" id="T1EPG5"/>
<protein>
    <submittedName>
        <fullName evidence="1 2">Uncharacterized protein</fullName>
    </submittedName>
</protein>
<proteinExistence type="predicted"/>
<gene>
    <name evidence="2" type="primary">20198465</name>
    <name evidence="1" type="ORF">HELRODRAFT_159833</name>
</gene>
<dbReference type="KEGG" id="hro:HELRODRAFT_159833"/>
<dbReference type="GeneID" id="20198465"/>
<accession>T1EPG5</accession>
<keyword evidence="3" id="KW-1185">Reference proteome</keyword>
<dbReference type="Proteomes" id="UP000015101">
    <property type="component" value="Unassembled WGS sequence"/>
</dbReference>
<organism evidence="2 3">
    <name type="scientific">Helobdella robusta</name>
    <name type="common">Californian leech</name>
    <dbReference type="NCBI Taxonomy" id="6412"/>
    <lineage>
        <taxon>Eukaryota</taxon>
        <taxon>Metazoa</taxon>
        <taxon>Spiralia</taxon>
        <taxon>Lophotrochozoa</taxon>
        <taxon>Annelida</taxon>
        <taxon>Clitellata</taxon>
        <taxon>Hirudinea</taxon>
        <taxon>Rhynchobdellida</taxon>
        <taxon>Glossiphoniidae</taxon>
        <taxon>Helobdella</taxon>
    </lineage>
</organism>
<dbReference type="EMBL" id="KB095811">
    <property type="protein sequence ID" value="ESO13200.1"/>
    <property type="molecule type" value="Genomic_DNA"/>
</dbReference>
<dbReference type="CTD" id="20198465"/>